<dbReference type="InterPro" id="IPR046642">
    <property type="entry name" value="DUF6754"/>
</dbReference>
<name>A0A382FZ55_9ZZZZ</name>
<reference evidence="3" key="1">
    <citation type="submission" date="2018-05" db="EMBL/GenBank/DDBJ databases">
        <authorList>
            <person name="Lanie J.A."/>
            <person name="Ng W.-L."/>
            <person name="Kazmierczak K.M."/>
            <person name="Andrzejewski T.M."/>
            <person name="Davidsen T.M."/>
            <person name="Wayne K.J."/>
            <person name="Tettelin H."/>
            <person name="Glass J.I."/>
            <person name="Rusch D."/>
            <person name="Podicherti R."/>
            <person name="Tsui H.-C.T."/>
            <person name="Winkler M.E."/>
        </authorList>
    </citation>
    <scope>NUCLEOTIDE SEQUENCE</scope>
</reference>
<evidence type="ECO:0000256" key="1">
    <source>
        <dbReference type="SAM" id="Phobius"/>
    </source>
</evidence>
<keyword evidence="1" id="KW-1133">Transmembrane helix</keyword>
<dbReference type="AlphaFoldDB" id="A0A382FZ55"/>
<evidence type="ECO:0000313" key="3">
    <source>
        <dbReference type="EMBL" id="SVB67684.1"/>
    </source>
</evidence>
<feature type="transmembrane region" description="Helical" evidence="1">
    <location>
        <begin position="33"/>
        <end position="49"/>
    </location>
</feature>
<feature type="transmembrane region" description="Helical" evidence="1">
    <location>
        <begin position="7"/>
        <end position="27"/>
    </location>
</feature>
<feature type="transmembrane region" description="Helical" evidence="1">
    <location>
        <begin position="254"/>
        <end position="277"/>
    </location>
</feature>
<organism evidence="3">
    <name type="scientific">marine metagenome</name>
    <dbReference type="NCBI Taxonomy" id="408172"/>
    <lineage>
        <taxon>unclassified sequences</taxon>
        <taxon>metagenomes</taxon>
        <taxon>ecological metagenomes</taxon>
    </lineage>
</organism>
<sequence>MNNKSIIWSVLFLGVMLLYIMGEGVIFIEGARVKFASILIVSLTIYYYIDRARSGEDIYLRKIPGLQALEEAVGRATEMGKSVLFVPGIMDLDQVETVTGLNLLGHVAEYTAKYETSLNVPVSRSIVMEAGREICKESYLKAGRPDLFYDDMVHYISDEQFAYAAGVNGIMEREKPAACFYLGKFYAESLILAETGNSIGAIQIAGTGSPAQIPFFVTACDYTLIGEEFFTASAYLSNKPELVGSIKGQDIVKLLVMITMVLTVVFNGLFQTGLITFDVLSLF</sequence>
<gene>
    <name evidence="3" type="ORF">METZ01_LOCUS220538</name>
</gene>
<dbReference type="EMBL" id="UINC01052398">
    <property type="protein sequence ID" value="SVB67684.1"/>
    <property type="molecule type" value="Genomic_DNA"/>
</dbReference>
<dbReference type="Pfam" id="PF20539">
    <property type="entry name" value="DUF6754"/>
    <property type="match status" value="1"/>
</dbReference>
<accession>A0A382FZ55</accession>
<keyword evidence="1" id="KW-0472">Membrane</keyword>
<evidence type="ECO:0000259" key="2">
    <source>
        <dbReference type="Pfam" id="PF20539"/>
    </source>
</evidence>
<protein>
    <recommendedName>
        <fullName evidence="2">DUF6754 domain-containing protein</fullName>
    </recommendedName>
</protein>
<keyword evidence="1" id="KW-0812">Transmembrane</keyword>
<feature type="domain" description="DUF6754" evidence="2">
    <location>
        <begin position="33"/>
        <end position="268"/>
    </location>
</feature>
<proteinExistence type="predicted"/>